<dbReference type="HAMAP" id="MF_01366">
    <property type="entry name" value="Ribosomal_uL13"/>
    <property type="match status" value="1"/>
</dbReference>
<sequence length="145" mass="16861">MFINYNKTYISNTSKNKTWYLIDAKAKTLGRISTEIAFLLQGKNLITYTKHQRSNVNIIIINSHFINVTGKKREQKLYKRHSGRPGGMKIENFHSLNIRMPNKILEKSIRGMLPKNKISKRLLTQLKIYADNNHPHTAQKPIDLT</sequence>
<dbReference type="CDD" id="cd00392">
    <property type="entry name" value="Ribosomal_L13"/>
    <property type="match status" value="1"/>
</dbReference>
<comment type="similarity">
    <text evidence="1 4">Belongs to the universal ribosomal protein uL13 family.</text>
</comment>
<dbReference type="PANTHER" id="PTHR11545:SF2">
    <property type="entry name" value="LARGE RIBOSOMAL SUBUNIT PROTEIN UL13M"/>
    <property type="match status" value="1"/>
</dbReference>
<dbReference type="InterPro" id="IPR005822">
    <property type="entry name" value="Ribosomal_uL13"/>
</dbReference>
<keyword evidence="3 4" id="KW-0687">Ribonucleoprotein</keyword>
<dbReference type="EMBL" id="MK814609">
    <property type="protein sequence ID" value="QCI04269.1"/>
    <property type="molecule type" value="Genomic_DNA"/>
</dbReference>
<reference evidence="5" key="2">
    <citation type="submission" date="2019-04" db="EMBL/GenBank/DDBJ databases">
        <authorList>
            <person name="Pasella M."/>
        </authorList>
    </citation>
    <scope>NUCLEOTIDE SEQUENCE</scope>
    <source>
        <strain evidence="5">PD2933</strain>
    </source>
</reference>
<evidence type="ECO:0000256" key="3">
    <source>
        <dbReference type="ARBA" id="ARBA00023274"/>
    </source>
</evidence>
<dbReference type="NCBIfam" id="TIGR01066">
    <property type="entry name" value="rplM_bact"/>
    <property type="match status" value="1"/>
</dbReference>
<reference evidence="5" key="1">
    <citation type="journal article" date="2019" name="Mol. Phylogenet. Evol.">
        <title>Morphological evolution and classification of the red algal order Ceramiales inferred using plastid phylogenomics.</title>
        <authorList>
            <person name="Diaz-Tapia P."/>
            <person name="Pasella M.M."/>
            <person name="Verbruggen H."/>
            <person name="Maggs C.A."/>
        </authorList>
    </citation>
    <scope>NUCLEOTIDE SEQUENCE</scope>
    <source>
        <strain evidence="5">PD2933</strain>
    </source>
</reference>
<geneLocation type="plastid" evidence="5"/>
<gene>
    <name evidence="5" type="primary">rpl13</name>
</gene>
<accession>A0A4D6WKE4</accession>
<keyword evidence="2 4" id="KW-0689">Ribosomal protein</keyword>
<dbReference type="GO" id="GO:0017148">
    <property type="term" value="P:negative regulation of translation"/>
    <property type="evidence" value="ECO:0007669"/>
    <property type="project" value="TreeGrafter"/>
</dbReference>
<dbReference type="Pfam" id="PF00572">
    <property type="entry name" value="Ribosomal_L13"/>
    <property type="match status" value="1"/>
</dbReference>
<proteinExistence type="inferred from homology"/>
<dbReference type="AlphaFoldDB" id="A0A4D6WKE4"/>
<dbReference type="GO" id="GO:0003729">
    <property type="term" value="F:mRNA binding"/>
    <property type="evidence" value="ECO:0007669"/>
    <property type="project" value="TreeGrafter"/>
</dbReference>
<organism evidence="5">
    <name type="scientific">Anotrichium furcellatum</name>
    <dbReference type="NCBI Taxonomy" id="41999"/>
    <lineage>
        <taxon>Eukaryota</taxon>
        <taxon>Rhodophyta</taxon>
        <taxon>Florideophyceae</taxon>
        <taxon>Rhodymeniophycidae</taxon>
        <taxon>Ceramiales</taxon>
        <taxon>Ceramiaceae</taxon>
        <taxon>Anotrichium</taxon>
    </lineage>
</organism>
<dbReference type="InterPro" id="IPR036899">
    <property type="entry name" value="Ribosomal_uL13_sf"/>
</dbReference>
<dbReference type="InterPro" id="IPR005823">
    <property type="entry name" value="Ribosomal_uL13_bac-type"/>
</dbReference>
<evidence type="ECO:0000256" key="4">
    <source>
        <dbReference type="RuleBase" id="RU003877"/>
    </source>
</evidence>
<dbReference type="GO" id="GO:0006412">
    <property type="term" value="P:translation"/>
    <property type="evidence" value="ECO:0007669"/>
    <property type="project" value="InterPro"/>
</dbReference>
<dbReference type="SUPFAM" id="SSF52161">
    <property type="entry name" value="Ribosomal protein L13"/>
    <property type="match status" value="1"/>
</dbReference>
<dbReference type="InterPro" id="IPR023563">
    <property type="entry name" value="Ribosomal_uL13_CS"/>
</dbReference>
<dbReference type="PANTHER" id="PTHR11545">
    <property type="entry name" value="RIBOSOMAL PROTEIN L13"/>
    <property type="match status" value="1"/>
</dbReference>
<dbReference type="PIRSF" id="PIRSF002181">
    <property type="entry name" value="Ribosomal_L13"/>
    <property type="match status" value="1"/>
</dbReference>
<name>A0A4D6WKE4_9FLOR</name>
<protein>
    <submittedName>
        <fullName evidence="5">Ribosomal protein L13</fullName>
    </submittedName>
</protein>
<keyword evidence="5" id="KW-0934">Plastid</keyword>
<dbReference type="PROSITE" id="PS00783">
    <property type="entry name" value="RIBOSOMAL_L13"/>
    <property type="match status" value="1"/>
</dbReference>
<evidence type="ECO:0000256" key="2">
    <source>
        <dbReference type="ARBA" id="ARBA00022980"/>
    </source>
</evidence>
<evidence type="ECO:0000313" key="5">
    <source>
        <dbReference type="EMBL" id="QCI04269.1"/>
    </source>
</evidence>
<dbReference type="GO" id="GO:0022625">
    <property type="term" value="C:cytosolic large ribosomal subunit"/>
    <property type="evidence" value="ECO:0007669"/>
    <property type="project" value="TreeGrafter"/>
</dbReference>
<dbReference type="Gene3D" id="3.90.1180.10">
    <property type="entry name" value="Ribosomal protein L13"/>
    <property type="match status" value="1"/>
</dbReference>
<evidence type="ECO:0000256" key="1">
    <source>
        <dbReference type="ARBA" id="ARBA00006227"/>
    </source>
</evidence>
<dbReference type="GO" id="GO:0003735">
    <property type="term" value="F:structural constituent of ribosome"/>
    <property type="evidence" value="ECO:0007669"/>
    <property type="project" value="InterPro"/>
</dbReference>